<dbReference type="Gene3D" id="3.40.1440.10">
    <property type="entry name" value="GIY-YIG endonuclease"/>
    <property type="match status" value="1"/>
</dbReference>
<dbReference type="CDD" id="cd10456">
    <property type="entry name" value="GIY-YIG_UPF0213"/>
    <property type="match status" value="1"/>
</dbReference>
<dbReference type="EMBL" id="JBHSAT010000004">
    <property type="protein sequence ID" value="MFC3876098.1"/>
    <property type="molecule type" value="Genomic_DNA"/>
</dbReference>
<evidence type="ECO:0000313" key="3">
    <source>
        <dbReference type="EMBL" id="MFC3876098.1"/>
    </source>
</evidence>
<dbReference type="Pfam" id="PF01541">
    <property type="entry name" value="GIY-YIG"/>
    <property type="match status" value="1"/>
</dbReference>
<dbReference type="InterPro" id="IPR000305">
    <property type="entry name" value="GIY-YIG_endonuc"/>
</dbReference>
<feature type="domain" description="GIY-YIG" evidence="2">
    <location>
        <begin position="2"/>
        <end position="78"/>
    </location>
</feature>
<dbReference type="PANTHER" id="PTHR34477">
    <property type="entry name" value="UPF0213 PROTEIN YHBQ"/>
    <property type="match status" value="1"/>
</dbReference>
<evidence type="ECO:0000313" key="4">
    <source>
        <dbReference type="Proteomes" id="UP001595812"/>
    </source>
</evidence>
<organism evidence="3 4">
    <name type="scientific">Winogradskyella maritima</name>
    <dbReference type="NCBI Taxonomy" id="1517766"/>
    <lineage>
        <taxon>Bacteria</taxon>
        <taxon>Pseudomonadati</taxon>
        <taxon>Bacteroidota</taxon>
        <taxon>Flavobacteriia</taxon>
        <taxon>Flavobacteriales</taxon>
        <taxon>Flavobacteriaceae</taxon>
        <taxon>Winogradskyella</taxon>
    </lineage>
</organism>
<dbReference type="InterPro" id="IPR050190">
    <property type="entry name" value="UPF0213_domain"/>
</dbReference>
<accession>A0ABV8ADV6</accession>
<proteinExistence type="inferred from homology"/>
<evidence type="ECO:0000256" key="1">
    <source>
        <dbReference type="ARBA" id="ARBA00007435"/>
    </source>
</evidence>
<keyword evidence="4" id="KW-1185">Reference proteome</keyword>
<reference evidence="4" key="1">
    <citation type="journal article" date="2019" name="Int. J. Syst. Evol. Microbiol.">
        <title>The Global Catalogue of Microorganisms (GCM) 10K type strain sequencing project: providing services to taxonomists for standard genome sequencing and annotation.</title>
        <authorList>
            <consortium name="The Broad Institute Genomics Platform"/>
            <consortium name="The Broad Institute Genome Sequencing Center for Infectious Disease"/>
            <person name="Wu L."/>
            <person name="Ma J."/>
        </authorList>
    </citation>
    <scope>NUCLEOTIDE SEQUENCE [LARGE SCALE GENOMIC DNA]</scope>
    <source>
        <strain evidence="4">CECT 8979</strain>
    </source>
</reference>
<dbReference type="PANTHER" id="PTHR34477:SF1">
    <property type="entry name" value="UPF0213 PROTEIN YHBQ"/>
    <property type="match status" value="1"/>
</dbReference>
<comment type="similarity">
    <text evidence="1">Belongs to the UPF0213 family.</text>
</comment>
<sequence>MKFYYVYMLECSDKTIYTGLTNTLERRFKEHAFGLNEECYTYNRRPLKLIFRQEFLQFEQAEMFEKRLKRWSRKKKLALANEDFDLLKDLAVCKNDTHSKNFQKS</sequence>
<dbReference type="RefSeq" id="WP_386096699.1">
    <property type="nucleotide sequence ID" value="NZ_JBHSAT010000004.1"/>
</dbReference>
<dbReference type="Proteomes" id="UP001595812">
    <property type="component" value="Unassembled WGS sequence"/>
</dbReference>
<dbReference type="InterPro" id="IPR035901">
    <property type="entry name" value="GIY-YIG_endonuc_sf"/>
</dbReference>
<gene>
    <name evidence="3" type="ORF">ACFOSX_02545</name>
</gene>
<name>A0ABV8ADV6_9FLAO</name>
<dbReference type="SUPFAM" id="SSF82771">
    <property type="entry name" value="GIY-YIG endonuclease"/>
    <property type="match status" value="1"/>
</dbReference>
<evidence type="ECO:0000259" key="2">
    <source>
        <dbReference type="PROSITE" id="PS50164"/>
    </source>
</evidence>
<protein>
    <submittedName>
        <fullName evidence="3">GIY-YIG nuclease family protein</fullName>
    </submittedName>
</protein>
<comment type="caution">
    <text evidence="3">The sequence shown here is derived from an EMBL/GenBank/DDBJ whole genome shotgun (WGS) entry which is preliminary data.</text>
</comment>
<dbReference type="PROSITE" id="PS50164">
    <property type="entry name" value="GIY_YIG"/>
    <property type="match status" value="1"/>
</dbReference>